<evidence type="ECO:0000313" key="2">
    <source>
        <dbReference type="Proteomes" id="UP001151760"/>
    </source>
</evidence>
<reference evidence="1" key="1">
    <citation type="journal article" date="2022" name="Int. J. Mol. Sci.">
        <title>Draft Genome of Tanacetum Coccineum: Genomic Comparison of Closely Related Tanacetum-Family Plants.</title>
        <authorList>
            <person name="Yamashiro T."/>
            <person name="Shiraishi A."/>
            <person name="Nakayama K."/>
            <person name="Satake H."/>
        </authorList>
    </citation>
    <scope>NUCLEOTIDE SEQUENCE</scope>
</reference>
<sequence>MHDWSLRNSSRELKVLGGLAQNRRPRNLQEIGTFPPLHRRLQRYRSVQRLIGPLALASCKSGLVRRETTFHTEYGIRLMLAPRSAKALHVLIPENSHGIRNRPGSPSFFGNLLRMTAEQFSFNGVLAISLNFSLFSIKVFRVEANFGISIKASVKLISKLKSLKIS</sequence>
<gene>
    <name evidence="1" type="ORF">Tco_1067489</name>
</gene>
<name>A0ABQ5HD40_9ASTR</name>
<organism evidence="1 2">
    <name type="scientific">Tanacetum coccineum</name>
    <dbReference type="NCBI Taxonomy" id="301880"/>
    <lineage>
        <taxon>Eukaryota</taxon>
        <taxon>Viridiplantae</taxon>
        <taxon>Streptophyta</taxon>
        <taxon>Embryophyta</taxon>
        <taxon>Tracheophyta</taxon>
        <taxon>Spermatophyta</taxon>
        <taxon>Magnoliopsida</taxon>
        <taxon>eudicotyledons</taxon>
        <taxon>Gunneridae</taxon>
        <taxon>Pentapetalae</taxon>
        <taxon>asterids</taxon>
        <taxon>campanulids</taxon>
        <taxon>Asterales</taxon>
        <taxon>Asteraceae</taxon>
        <taxon>Asteroideae</taxon>
        <taxon>Anthemideae</taxon>
        <taxon>Anthemidinae</taxon>
        <taxon>Tanacetum</taxon>
    </lineage>
</organism>
<accession>A0ABQ5HD40</accession>
<proteinExistence type="predicted"/>
<keyword evidence="2" id="KW-1185">Reference proteome</keyword>
<dbReference type="Proteomes" id="UP001151760">
    <property type="component" value="Unassembled WGS sequence"/>
</dbReference>
<reference evidence="1" key="2">
    <citation type="submission" date="2022-01" db="EMBL/GenBank/DDBJ databases">
        <authorList>
            <person name="Yamashiro T."/>
            <person name="Shiraishi A."/>
            <person name="Satake H."/>
            <person name="Nakayama K."/>
        </authorList>
    </citation>
    <scope>NUCLEOTIDE SEQUENCE</scope>
</reference>
<dbReference type="EMBL" id="BQNB010019482">
    <property type="protein sequence ID" value="GJT85772.1"/>
    <property type="molecule type" value="Genomic_DNA"/>
</dbReference>
<protein>
    <submittedName>
        <fullName evidence="1">Uncharacterized protein</fullName>
    </submittedName>
</protein>
<comment type="caution">
    <text evidence="1">The sequence shown here is derived from an EMBL/GenBank/DDBJ whole genome shotgun (WGS) entry which is preliminary data.</text>
</comment>
<evidence type="ECO:0000313" key="1">
    <source>
        <dbReference type="EMBL" id="GJT85772.1"/>
    </source>
</evidence>